<keyword evidence="3" id="KW-1185">Reference proteome</keyword>
<sequence>MEDSWLKILFGRSSFLTQTLLGGSETYAVPSRNRLRSASVPSRNVASPSRIHPIASQFSPKSSSSISAVQRGLRSKPPTRNQKRPIHSSSRTTAIFFLTFNE</sequence>
<evidence type="ECO:0000256" key="1">
    <source>
        <dbReference type="SAM" id="MobiDB-lite"/>
    </source>
</evidence>
<dbReference type="Proteomes" id="UP000827092">
    <property type="component" value="Unassembled WGS sequence"/>
</dbReference>
<organism evidence="2 3">
    <name type="scientific">Oedothorax gibbosus</name>
    <dbReference type="NCBI Taxonomy" id="931172"/>
    <lineage>
        <taxon>Eukaryota</taxon>
        <taxon>Metazoa</taxon>
        <taxon>Ecdysozoa</taxon>
        <taxon>Arthropoda</taxon>
        <taxon>Chelicerata</taxon>
        <taxon>Arachnida</taxon>
        <taxon>Araneae</taxon>
        <taxon>Araneomorphae</taxon>
        <taxon>Entelegynae</taxon>
        <taxon>Araneoidea</taxon>
        <taxon>Linyphiidae</taxon>
        <taxon>Erigoninae</taxon>
        <taxon>Oedothorax</taxon>
    </lineage>
</organism>
<feature type="region of interest" description="Disordered" evidence="1">
    <location>
        <begin position="34"/>
        <end position="90"/>
    </location>
</feature>
<proteinExistence type="predicted"/>
<comment type="caution">
    <text evidence="2">The sequence shown here is derived from an EMBL/GenBank/DDBJ whole genome shotgun (WGS) entry which is preliminary data.</text>
</comment>
<dbReference type="EMBL" id="JAFNEN010000126">
    <property type="protein sequence ID" value="KAG8193270.1"/>
    <property type="molecule type" value="Genomic_DNA"/>
</dbReference>
<dbReference type="AlphaFoldDB" id="A0AAV6V990"/>
<feature type="compositionally biased region" description="Low complexity" evidence="1">
    <location>
        <begin position="56"/>
        <end position="67"/>
    </location>
</feature>
<name>A0AAV6V990_9ARAC</name>
<accession>A0AAV6V990</accession>
<gene>
    <name evidence="2" type="ORF">JTE90_027014</name>
</gene>
<protein>
    <submittedName>
        <fullName evidence="2">Uncharacterized protein</fullName>
    </submittedName>
</protein>
<evidence type="ECO:0000313" key="2">
    <source>
        <dbReference type="EMBL" id="KAG8193270.1"/>
    </source>
</evidence>
<reference evidence="2 3" key="1">
    <citation type="journal article" date="2022" name="Nat. Ecol. Evol.">
        <title>A masculinizing supergene underlies an exaggerated male reproductive morph in a spider.</title>
        <authorList>
            <person name="Hendrickx F."/>
            <person name="De Corte Z."/>
            <person name="Sonet G."/>
            <person name="Van Belleghem S.M."/>
            <person name="Kostlbacher S."/>
            <person name="Vangestel C."/>
        </authorList>
    </citation>
    <scope>NUCLEOTIDE SEQUENCE [LARGE SCALE GENOMIC DNA]</scope>
    <source>
        <strain evidence="2">W744_W776</strain>
    </source>
</reference>
<evidence type="ECO:0000313" key="3">
    <source>
        <dbReference type="Proteomes" id="UP000827092"/>
    </source>
</evidence>